<dbReference type="GO" id="GO:0003677">
    <property type="term" value="F:DNA binding"/>
    <property type="evidence" value="ECO:0007669"/>
    <property type="project" value="UniProtKB-KW"/>
</dbReference>
<dbReference type="RefSeq" id="WP_114927028.1">
    <property type="nucleotide sequence ID" value="NZ_CP031229.1"/>
</dbReference>
<organism evidence="3 4">
    <name type="scientific">Ornithinimicrobium avium</name>
    <dbReference type="NCBI Taxonomy" id="2283195"/>
    <lineage>
        <taxon>Bacteria</taxon>
        <taxon>Bacillati</taxon>
        <taxon>Actinomycetota</taxon>
        <taxon>Actinomycetes</taxon>
        <taxon>Micrococcales</taxon>
        <taxon>Ornithinimicrobiaceae</taxon>
        <taxon>Ornithinimicrobium</taxon>
    </lineage>
</organism>
<dbReference type="KEGG" id="orn:DV701_03110"/>
<dbReference type="InterPro" id="IPR009061">
    <property type="entry name" value="DNA-bd_dom_put_sf"/>
</dbReference>
<dbReference type="PANTHER" id="PTHR30204">
    <property type="entry name" value="REDOX-CYCLING DRUG-SENSING TRANSCRIPTIONAL ACTIVATOR SOXR"/>
    <property type="match status" value="1"/>
</dbReference>
<dbReference type="InterPro" id="IPR000551">
    <property type="entry name" value="MerR-type_HTH_dom"/>
</dbReference>
<evidence type="ECO:0000313" key="4">
    <source>
        <dbReference type="Proteomes" id="UP000253790"/>
    </source>
</evidence>
<dbReference type="CDD" id="cd00592">
    <property type="entry name" value="HTH_MerR-like"/>
    <property type="match status" value="1"/>
</dbReference>
<evidence type="ECO:0000256" key="1">
    <source>
        <dbReference type="ARBA" id="ARBA00023125"/>
    </source>
</evidence>
<gene>
    <name evidence="3" type="ORF">DV701_03110</name>
</gene>
<feature type="domain" description="HTH merR-type" evidence="2">
    <location>
        <begin position="36"/>
        <end position="88"/>
    </location>
</feature>
<dbReference type="SUPFAM" id="SSF46955">
    <property type="entry name" value="Putative DNA-binding domain"/>
    <property type="match status" value="1"/>
</dbReference>
<dbReference type="PROSITE" id="PS50937">
    <property type="entry name" value="HTH_MERR_2"/>
    <property type="match status" value="1"/>
</dbReference>
<sequence length="253" mass="27486">MTSAARAEPGGVDGISIGAVLRQLQPDFPDLTISKIRYLETEGLITPERRSSGYRRFAESDIARLRFVLTAQRDRFWPLKVIKEALDRLDRGLDVPGLETTGPDPSGADETTGAAGAVVTDLSAAALRRRRAIRLAPAELRERTGLDRAAYSQLKAFGLLRTDASGRHHADDLDVATAAASLARHGLEARHLRSFRIGADRELGLAQQILEPLRRRSVRGAGGAEPDEVESELLSTMLALHVALVRSGLSRAR</sequence>
<evidence type="ECO:0000259" key="2">
    <source>
        <dbReference type="PROSITE" id="PS50937"/>
    </source>
</evidence>
<protein>
    <submittedName>
        <fullName evidence="3">MerR family transcriptional regulator</fullName>
    </submittedName>
</protein>
<dbReference type="SMART" id="SM00422">
    <property type="entry name" value="HTH_MERR"/>
    <property type="match status" value="1"/>
</dbReference>
<keyword evidence="4" id="KW-1185">Reference proteome</keyword>
<dbReference type="Gene3D" id="1.10.1660.10">
    <property type="match status" value="1"/>
</dbReference>
<dbReference type="PANTHER" id="PTHR30204:SF89">
    <property type="entry name" value="HTH MERR-TYPE DOMAIN-CONTAINING PROTEIN"/>
    <property type="match status" value="1"/>
</dbReference>
<dbReference type="Pfam" id="PF13411">
    <property type="entry name" value="MerR_1"/>
    <property type="match status" value="1"/>
</dbReference>
<proteinExistence type="predicted"/>
<evidence type="ECO:0000313" key="3">
    <source>
        <dbReference type="EMBL" id="AXH95263.1"/>
    </source>
</evidence>
<dbReference type="InterPro" id="IPR047057">
    <property type="entry name" value="MerR_fam"/>
</dbReference>
<keyword evidence="1" id="KW-0238">DNA-binding</keyword>
<dbReference type="EMBL" id="CP031229">
    <property type="protein sequence ID" value="AXH95263.1"/>
    <property type="molecule type" value="Genomic_DNA"/>
</dbReference>
<accession>A0A345NJQ5</accession>
<name>A0A345NJQ5_9MICO</name>
<dbReference type="AlphaFoldDB" id="A0A345NJQ5"/>
<dbReference type="Proteomes" id="UP000253790">
    <property type="component" value="Chromosome"/>
</dbReference>
<reference evidence="3 4" key="1">
    <citation type="submission" date="2018-07" db="EMBL/GenBank/DDBJ databases">
        <title>Complete genome sequencing of Ornithinimicrobium sp. AMA3305.</title>
        <authorList>
            <person name="Bae J.-W."/>
        </authorList>
    </citation>
    <scope>NUCLEOTIDE SEQUENCE [LARGE SCALE GENOMIC DNA]</scope>
    <source>
        <strain evidence="3 4">AMA3305</strain>
    </source>
</reference>
<dbReference type="GO" id="GO:0003700">
    <property type="term" value="F:DNA-binding transcription factor activity"/>
    <property type="evidence" value="ECO:0007669"/>
    <property type="project" value="InterPro"/>
</dbReference>
<dbReference type="OrthoDB" id="3191171at2"/>